<dbReference type="EMBL" id="MT142436">
    <property type="protein sequence ID" value="QJA80795.1"/>
    <property type="molecule type" value="Genomic_DNA"/>
</dbReference>
<protein>
    <submittedName>
        <fullName evidence="2">Uncharacterized protein</fullName>
    </submittedName>
</protein>
<name>A0A6M3KH99_9ZZZZ</name>
<proteinExistence type="predicted"/>
<reference evidence="2" key="1">
    <citation type="submission" date="2020-03" db="EMBL/GenBank/DDBJ databases">
        <title>The deep terrestrial virosphere.</title>
        <authorList>
            <person name="Holmfeldt K."/>
            <person name="Nilsson E."/>
            <person name="Simone D."/>
            <person name="Lopez-Fernandez M."/>
            <person name="Wu X."/>
            <person name="de Brujin I."/>
            <person name="Lundin D."/>
            <person name="Andersson A."/>
            <person name="Bertilsson S."/>
            <person name="Dopson M."/>
        </authorList>
    </citation>
    <scope>NUCLEOTIDE SEQUENCE</scope>
    <source>
        <strain evidence="2">MM415A00651</strain>
        <strain evidence="1">MM415B00931</strain>
    </source>
</reference>
<dbReference type="EMBL" id="MT141443">
    <property type="protein sequence ID" value="QJA61506.1"/>
    <property type="molecule type" value="Genomic_DNA"/>
</dbReference>
<organism evidence="2">
    <name type="scientific">viral metagenome</name>
    <dbReference type="NCBI Taxonomy" id="1070528"/>
    <lineage>
        <taxon>unclassified sequences</taxon>
        <taxon>metagenomes</taxon>
        <taxon>organismal metagenomes</taxon>
    </lineage>
</organism>
<evidence type="ECO:0000313" key="1">
    <source>
        <dbReference type="EMBL" id="QJA61506.1"/>
    </source>
</evidence>
<sequence>MNRKSYYFTPENDRILDTDDKAVINYIFGLPNRQEFEVVNEYKLEPKVETVIEITSDKIIKKTIKSKKGGK</sequence>
<accession>A0A6M3KH99</accession>
<evidence type="ECO:0000313" key="2">
    <source>
        <dbReference type="EMBL" id="QJA80795.1"/>
    </source>
</evidence>
<dbReference type="AlphaFoldDB" id="A0A6M3KH99"/>
<gene>
    <name evidence="2" type="ORF">MM415A00651_0008</name>
    <name evidence="1" type="ORF">MM415B00931_0027</name>
</gene>